<dbReference type="InterPro" id="IPR040151">
    <property type="entry name" value="Gfd2/YDR514C-like"/>
</dbReference>
<feature type="domain" description="Gfd2/YDR514C-like C-terminal" evidence="1">
    <location>
        <begin position="156"/>
        <end position="317"/>
    </location>
</feature>
<dbReference type="InterPro" id="IPR036397">
    <property type="entry name" value="RNaseH_sf"/>
</dbReference>
<keyword evidence="3" id="KW-1185">Reference proteome</keyword>
<evidence type="ECO:0000259" key="1">
    <source>
        <dbReference type="Pfam" id="PF21762"/>
    </source>
</evidence>
<dbReference type="Proteomes" id="UP001479436">
    <property type="component" value="Unassembled WGS sequence"/>
</dbReference>
<dbReference type="PANTHER" id="PTHR28083">
    <property type="entry name" value="GOOD FOR FULL DBP5 ACTIVITY PROTEIN 2"/>
    <property type="match status" value="1"/>
</dbReference>
<name>A0ABR2WVL8_9FUNG</name>
<dbReference type="SUPFAM" id="SSF53098">
    <property type="entry name" value="Ribonuclease H-like"/>
    <property type="match status" value="1"/>
</dbReference>
<evidence type="ECO:0000313" key="3">
    <source>
        <dbReference type="Proteomes" id="UP001479436"/>
    </source>
</evidence>
<gene>
    <name evidence="2" type="ORF">K7432_005966</name>
</gene>
<protein>
    <recommendedName>
        <fullName evidence="1">Gfd2/YDR514C-like C-terminal domain-containing protein</fullName>
    </recommendedName>
</protein>
<dbReference type="EMBL" id="JASJQH010000250">
    <property type="protein sequence ID" value="KAK9765578.1"/>
    <property type="molecule type" value="Genomic_DNA"/>
</dbReference>
<dbReference type="InterPro" id="IPR048519">
    <property type="entry name" value="Gfd2/YDR514C-like_C"/>
</dbReference>
<dbReference type="Pfam" id="PF21762">
    <property type="entry name" value="DEDDh_C"/>
    <property type="match status" value="1"/>
</dbReference>
<accession>A0ABR2WVL8</accession>
<comment type="caution">
    <text evidence="2">The sequence shown here is derived from an EMBL/GenBank/DDBJ whole genome shotgun (WGS) entry which is preliminary data.</text>
</comment>
<evidence type="ECO:0000313" key="2">
    <source>
        <dbReference type="EMBL" id="KAK9765578.1"/>
    </source>
</evidence>
<dbReference type="Gene3D" id="3.30.420.10">
    <property type="entry name" value="Ribonuclease H-like superfamily/Ribonuclease H"/>
    <property type="match status" value="1"/>
</dbReference>
<organism evidence="2 3">
    <name type="scientific">Basidiobolus ranarum</name>
    <dbReference type="NCBI Taxonomy" id="34480"/>
    <lineage>
        <taxon>Eukaryota</taxon>
        <taxon>Fungi</taxon>
        <taxon>Fungi incertae sedis</taxon>
        <taxon>Zoopagomycota</taxon>
        <taxon>Entomophthoromycotina</taxon>
        <taxon>Basidiobolomycetes</taxon>
        <taxon>Basidiobolales</taxon>
        <taxon>Basidiobolaceae</taxon>
        <taxon>Basidiobolus</taxon>
    </lineage>
</organism>
<proteinExistence type="predicted"/>
<sequence>MATETISVATEEVPILYRIESLEKTWTRALKQNTNLKDIVARQLKVPDFYLSRSSNTFYLGTSRKDSLRHLLFSKEIYLEVKKSIESLIEENLPSVRLTETCREVEKVEIDSRPTYYRLLKGLSKHNKNTKRLEQERHTLLSLGKAQKAIDQKKYMFFAIDVESYEANHSLITEVGWTMYNSVKNTFLDKHYIVRENLHLRNGKYVADNKEQFTFGKSTYTSLLNTAAMLEADWDSGYPTILVGHDIKNDLEYLRKMGAQMSEPSETFDTSNLYMALTKNKQRRKLSRILDEFGIEHGFLHNAGNDAHYTMEAFLAMIRSTRPCGESSKAHSL</sequence>
<dbReference type="InterPro" id="IPR012337">
    <property type="entry name" value="RNaseH-like_sf"/>
</dbReference>
<reference evidence="2 3" key="1">
    <citation type="submission" date="2023-04" db="EMBL/GenBank/DDBJ databases">
        <title>Genome of Basidiobolus ranarum AG-B5.</title>
        <authorList>
            <person name="Stajich J.E."/>
            <person name="Carter-House D."/>
            <person name="Gryganskyi A."/>
        </authorList>
    </citation>
    <scope>NUCLEOTIDE SEQUENCE [LARGE SCALE GENOMIC DNA]</scope>
    <source>
        <strain evidence="2 3">AG-B5</strain>
    </source>
</reference>
<dbReference type="PANTHER" id="PTHR28083:SF1">
    <property type="entry name" value="GOOD FOR FULL DBP5 ACTIVITY PROTEIN 2"/>
    <property type="match status" value="1"/>
</dbReference>